<comment type="caution">
    <text evidence="1">The sequence shown here is derived from an EMBL/GenBank/DDBJ whole genome shotgun (WGS) entry which is preliminary data.</text>
</comment>
<accession>A0A7C3GQ82</accession>
<organism evidence="1">
    <name type="scientific">Thermosulfurimonas dismutans</name>
    <dbReference type="NCBI Taxonomy" id="999894"/>
    <lineage>
        <taxon>Bacteria</taxon>
        <taxon>Pseudomonadati</taxon>
        <taxon>Thermodesulfobacteriota</taxon>
        <taxon>Thermodesulfobacteria</taxon>
        <taxon>Thermodesulfobacteriales</taxon>
        <taxon>Thermodesulfobacteriaceae</taxon>
        <taxon>Thermosulfurimonas</taxon>
    </lineage>
</organism>
<name>A0A7C3GQ82_9BACT</name>
<dbReference type="AlphaFoldDB" id="A0A7C3GQ82"/>
<dbReference type="Proteomes" id="UP000886043">
    <property type="component" value="Unassembled WGS sequence"/>
</dbReference>
<reference evidence="1" key="1">
    <citation type="journal article" date="2020" name="mSystems">
        <title>Genome- and Community-Level Interaction Insights into Carbon Utilization and Element Cycling Functions of Hydrothermarchaeota in Hydrothermal Sediment.</title>
        <authorList>
            <person name="Zhou Z."/>
            <person name="Liu Y."/>
            <person name="Xu W."/>
            <person name="Pan J."/>
            <person name="Luo Z.H."/>
            <person name="Li M."/>
        </authorList>
    </citation>
    <scope>NUCLEOTIDE SEQUENCE [LARGE SCALE GENOMIC DNA]</scope>
    <source>
        <strain evidence="1">HyVt-483</strain>
    </source>
</reference>
<protein>
    <submittedName>
        <fullName evidence="1">Uncharacterized protein</fullName>
    </submittedName>
</protein>
<gene>
    <name evidence="1" type="ORF">ENJ40_01290</name>
</gene>
<sequence>MRLKSKLEKLEKKLGPKSEARVFDPLDPKDLEEILHLPEKKRIRVKLSLFGKIRELLGGEVVWEKIPSEEITAGEARRRIMIAGPLLGLLPEEGNPFISFYRPQNS</sequence>
<proteinExistence type="predicted"/>
<evidence type="ECO:0000313" key="1">
    <source>
        <dbReference type="EMBL" id="HFC97080.1"/>
    </source>
</evidence>
<dbReference type="EMBL" id="DRMH01000014">
    <property type="protein sequence ID" value="HFC97080.1"/>
    <property type="molecule type" value="Genomic_DNA"/>
</dbReference>